<dbReference type="InterPro" id="IPR036779">
    <property type="entry name" value="LysM_dom_sf"/>
</dbReference>
<dbReference type="RefSeq" id="WP_381443455.1">
    <property type="nucleotide sequence ID" value="NZ_JBHSNP010000011.1"/>
</dbReference>
<name>A0ABW0TVU3_9BACL</name>
<dbReference type="SMART" id="SM00257">
    <property type="entry name" value="LysM"/>
    <property type="match status" value="1"/>
</dbReference>
<comment type="caution">
    <text evidence="2">The sequence shown here is derived from an EMBL/GenBank/DDBJ whole genome shotgun (WGS) entry which is preliminary data.</text>
</comment>
<proteinExistence type="predicted"/>
<feature type="domain" description="LysM" evidence="1">
    <location>
        <begin position="38"/>
        <end position="87"/>
    </location>
</feature>
<evidence type="ECO:0000313" key="2">
    <source>
        <dbReference type="EMBL" id="MFC5603149.1"/>
    </source>
</evidence>
<accession>A0ABW0TVU3</accession>
<evidence type="ECO:0000313" key="3">
    <source>
        <dbReference type="Proteomes" id="UP001596071"/>
    </source>
</evidence>
<dbReference type="CDD" id="cd00118">
    <property type="entry name" value="LysM"/>
    <property type="match status" value="1"/>
</dbReference>
<keyword evidence="3" id="KW-1185">Reference proteome</keyword>
<dbReference type="SUPFAM" id="SSF54106">
    <property type="entry name" value="LysM domain"/>
    <property type="match status" value="1"/>
</dbReference>
<reference evidence="3" key="1">
    <citation type="journal article" date="2019" name="Int. J. Syst. Evol. Microbiol.">
        <title>The Global Catalogue of Microorganisms (GCM) 10K type strain sequencing project: providing services to taxonomists for standard genome sequencing and annotation.</title>
        <authorList>
            <consortium name="The Broad Institute Genomics Platform"/>
            <consortium name="The Broad Institute Genome Sequencing Center for Infectious Disease"/>
            <person name="Wu L."/>
            <person name="Ma J."/>
        </authorList>
    </citation>
    <scope>NUCLEOTIDE SEQUENCE [LARGE SCALE GENOMIC DNA]</scope>
    <source>
        <strain evidence="3">KACC 11299</strain>
    </source>
</reference>
<sequence length="105" mass="11660">MTFIQKYGFILLIVFLCTAFTLAAVMKEAKTASTSFVELTIAEGDTLWGLAQDYSGKDQPTKWIAKVMELNDMQSTTIRTGETLKLPEIESVMPDPMMTELAGED</sequence>
<evidence type="ECO:0000259" key="1">
    <source>
        <dbReference type="SMART" id="SM00257"/>
    </source>
</evidence>
<gene>
    <name evidence="2" type="ORF">ACFPTP_07915</name>
</gene>
<dbReference type="InterPro" id="IPR018392">
    <property type="entry name" value="LysM"/>
</dbReference>
<dbReference type="Gene3D" id="3.10.350.10">
    <property type="entry name" value="LysM domain"/>
    <property type="match status" value="1"/>
</dbReference>
<dbReference type="Pfam" id="PF01476">
    <property type="entry name" value="LysM"/>
    <property type="match status" value="1"/>
</dbReference>
<dbReference type="EMBL" id="JBHSNP010000011">
    <property type="protein sequence ID" value="MFC5603149.1"/>
    <property type="molecule type" value="Genomic_DNA"/>
</dbReference>
<protein>
    <submittedName>
        <fullName evidence="2">LysM peptidoglycan-binding domain-containing protein</fullName>
    </submittedName>
</protein>
<dbReference type="Proteomes" id="UP001596071">
    <property type="component" value="Unassembled WGS sequence"/>
</dbReference>
<organism evidence="2 3">
    <name type="scientific">Sporosarcina koreensis</name>
    <dbReference type="NCBI Taxonomy" id="334735"/>
    <lineage>
        <taxon>Bacteria</taxon>
        <taxon>Bacillati</taxon>
        <taxon>Bacillota</taxon>
        <taxon>Bacilli</taxon>
        <taxon>Bacillales</taxon>
        <taxon>Caryophanaceae</taxon>
        <taxon>Sporosarcina</taxon>
    </lineage>
</organism>